<organism evidence="1 2">
    <name type="scientific">Nocardia iowensis</name>
    <dbReference type="NCBI Taxonomy" id="204891"/>
    <lineage>
        <taxon>Bacteria</taxon>
        <taxon>Bacillati</taxon>
        <taxon>Actinomycetota</taxon>
        <taxon>Actinomycetes</taxon>
        <taxon>Mycobacteriales</taxon>
        <taxon>Nocardiaceae</taxon>
        <taxon>Nocardia</taxon>
    </lineage>
</organism>
<gene>
    <name evidence="1" type="ORF">KV110_23480</name>
</gene>
<keyword evidence="2" id="KW-1185">Reference proteome</keyword>
<reference evidence="1 2" key="1">
    <citation type="submission" date="2021-07" db="EMBL/GenBank/DDBJ databases">
        <title>Whole Genome Sequence of Nocardia Iowensis.</title>
        <authorList>
            <person name="Lamm A."/>
            <person name="Collins-Fairclough A.M."/>
            <person name="Bunk B."/>
            <person name="Sproer C."/>
        </authorList>
    </citation>
    <scope>NUCLEOTIDE SEQUENCE [LARGE SCALE GENOMIC DNA]</scope>
    <source>
        <strain evidence="1 2">NRRL 5646</strain>
    </source>
</reference>
<dbReference type="Proteomes" id="UP000694257">
    <property type="component" value="Chromosome"/>
</dbReference>
<accession>A0ABX8RHT8</accession>
<sequence length="122" mass="13801">MSQKFEELGLKVQRAHHAIGQIRGEATVRGVRVVVDAENRLLAVDVPDADAILEAYEAALRDKQPRVEAAMQELRADARFESVMIFAEANSARKAERAEQQDEIEYEEYFATSNRRGWPLGE</sequence>
<dbReference type="RefSeq" id="WP_218469440.1">
    <property type="nucleotide sequence ID" value="NZ_BAABJN010000008.1"/>
</dbReference>
<evidence type="ECO:0000313" key="1">
    <source>
        <dbReference type="EMBL" id="QXN88557.1"/>
    </source>
</evidence>
<name>A0ABX8RHT8_NOCIO</name>
<protein>
    <submittedName>
        <fullName evidence="1">Uncharacterized protein</fullName>
    </submittedName>
</protein>
<evidence type="ECO:0000313" key="2">
    <source>
        <dbReference type="Proteomes" id="UP000694257"/>
    </source>
</evidence>
<dbReference type="EMBL" id="CP078145">
    <property type="protein sequence ID" value="QXN88557.1"/>
    <property type="molecule type" value="Genomic_DNA"/>
</dbReference>
<proteinExistence type="predicted"/>